<dbReference type="GO" id="GO:0009089">
    <property type="term" value="P:lysine biosynthetic process via diaminopimelate"/>
    <property type="evidence" value="ECO:0007669"/>
    <property type="project" value="TreeGrafter"/>
</dbReference>
<dbReference type="Pfam" id="PF02784">
    <property type="entry name" value="Orn_Arg_deC_N"/>
    <property type="match status" value="1"/>
</dbReference>
<evidence type="ECO:0000256" key="4">
    <source>
        <dbReference type="ARBA" id="ARBA00023239"/>
    </source>
</evidence>
<keyword evidence="4" id="KW-0456">Lyase</keyword>
<sequence length="444" mass="47077">MLTQTDKANDLANRFGNSATEGGEFAPGGIPVSEIAKEYGSPFYLYHADMISDRVRRVREALGTEVAYSLKANPNLAVCSLIAQAGAGGEVASSGELIVARAAGFAPEDIVFAGPAKTDEELRMSVDEGIHAVNVESLGEIERLAAIAEEAGKTIGVGIRINPTAQLMGSGMRMGGTVGQFGIDQADLAEAVEKVLSHESLVMRGVHVYTATQVFEVDPLLEHCRNIFDIALEAADHAGHALEMIDFGGGFGVPYFEKTSEFDLDRFGEGLKEIVSGYRSDSRLEGCRFLFELGRYLVADAGVYVTRVVDVKETRGKTFAVTDGGMNHHLTATGNMGQVFRKAYPILNLTRTDGAVPEEGVAVAGPCCTPLDSFGNNIPLAAPEVGDLIGVFYSGAYGYSASNLGFLSHPSPAEVLLHNGEALLLRAGGKPEDVLNGQKALTRS</sequence>
<evidence type="ECO:0000313" key="8">
    <source>
        <dbReference type="Proteomes" id="UP000501452"/>
    </source>
</evidence>
<evidence type="ECO:0000256" key="1">
    <source>
        <dbReference type="ARBA" id="ARBA00001933"/>
    </source>
</evidence>
<dbReference type="EMBL" id="CP045119">
    <property type="protein sequence ID" value="QIN81418.1"/>
    <property type="molecule type" value="Genomic_DNA"/>
</dbReference>
<gene>
    <name evidence="7" type="ORF">GBA63_01325</name>
</gene>
<dbReference type="Gene3D" id="3.20.20.10">
    <property type="entry name" value="Alanine racemase"/>
    <property type="match status" value="1"/>
</dbReference>
<dbReference type="PANTHER" id="PTHR43727:SF2">
    <property type="entry name" value="GROUP IV DECARBOXYLASE"/>
    <property type="match status" value="1"/>
</dbReference>
<accession>A0A6G8Q4Q1</accession>
<keyword evidence="8" id="KW-1185">Reference proteome</keyword>
<dbReference type="InterPro" id="IPR029066">
    <property type="entry name" value="PLP-binding_barrel"/>
</dbReference>
<dbReference type="SUPFAM" id="SSF50621">
    <property type="entry name" value="Alanine racemase C-terminal domain-like"/>
    <property type="match status" value="1"/>
</dbReference>
<dbReference type="InterPro" id="IPR002433">
    <property type="entry name" value="Orn_de-COase"/>
</dbReference>
<dbReference type="PRINTS" id="PR01179">
    <property type="entry name" value="ODADCRBXLASE"/>
</dbReference>
<dbReference type="KEGG" id="rub:GBA63_01325"/>
<proteinExistence type="predicted"/>
<evidence type="ECO:0000259" key="6">
    <source>
        <dbReference type="Pfam" id="PF02784"/>
    </source>
</evidence>
<dbReference type="SUPFAM" id="SSF51419">
    <property type="entry name" value="PLP-binding barrel"/>
    <property type="match status" value="1"/>
</dbReference>
<evidence type="ECO:0000313" key="7">
    <source>
        <dbReference type="EMBL" id="QIN81418.1"/>
    </source>
</evidence>
<protein>
    <recommendedName>
        <fullName evidence="6">Orn/DAP/Arg decarboxylase 2 N-terminal domain-containing protein</fullName>
    </recommendedName>
</protein>
<dbReference type="PRINTS" id="PR01182">
    <property type="entry name" value="ORNDCRBXLASE"/>
</dbReference>
<dbReference type="InterPro" id="IPR022644">
    <property type="entry name" value="De-COase2_N"/>
</dbReference>
<reference evidence="7 8" key="1">
    <citation type="submission" date="2019-10" db="EMBL/GenBank/DDBJ databases">
        <title>Rubrobacter sp nov SCSIO 52090 isolated from a deep-sea sediment in the South China Sea.</title>
        <authorList>
            <person name="Chen R.W."/>
        </authorList>
    </citation>
    <scope>NUCLEOTIDE SEQUENCE [LARGE SCALE GENOMIC DNA]</scope>
    <source>
        <strain evidence="7 8">SCSIO 52909</strain>
    </source>
</reference>
<name>A0A6G8Q4Q1_9ACTN</name>
<dbReference type="FunFam" id="3.20.20.10:FF:000003">
    <property type="entry name" value="Diaminopimelate decarboxylase"/>
    <property type="match status" value="1"/>
</dbReference>
<dbReference type="GO" id="GO:0006596">
    <property type="term" value="P:polyamine biosynthetic process"/>
    <property type="evidence" value="ECO:0007669"/>
    <property type="project" value="InterPro"/>
</dbReference>
<comment type="cofactor">
    <cofactor evidence="1 5">
        <name>pyridoxal 5'-phosphate</name>
        <dbReference type="ChEBI" id="CHEBI:597326"/>
    </cofactor>
</comment>
<dbReference type="Proteomes" id="UP000501452">
    <property type="component" value="Chromosome"/>
</dbReference>
<dbReference type="AlphaFoldDB" id="A0A6G8Q4Q1"/>
<feature type="modified residue" description="N6-(pyridoxal phosphate)lysine" evidence="5">
    <location>
        <position position="71"/>
    </location>
</feature>
<dbReference type="InterPro" id="IPR009006">
    <property type="entry name" value="Ala_racemase/Decarboxylase_C"/>
</dbReference>
<dbReference type="Gene3D" id="2.40.37.10">
    <property type="entry name" value="Lyase, Ornithine Decarboxylase, Chain A, domain 1"/>
    <property type="match status" value="1"/>
</dbReference>
<keyword evidence="3 5" id="KW-0663">Pyridoxal phosphate</keyword>
<dbReference type="CDD" id="cd06839">
    <property type="entry name" value="PLPDE_III_Btrk_like"/>
    <property type="match status" value="1"/>
</dbReference>
<feature type="active site" description="Proton donor" evidence="5">
    <location>
        <position position="368"/>
    </location>
</feature>
<evidence type="ECO:0000256" key="5">
    <source>
        <dbReference type="PIRSR" id="PIRSR600183-50"/>
    </source>
</evidence>
<evidence type="ECO:0000256" key="2">
    <source>
        <dbReference type="ARBA" id="ARBA00022793"/>
    </source>
</evidence>
<feature type="domain" description="Orn/DAP/Arg decarboxylase 2 N-terminal" evidence="6">
    <location>
        <begin position="50"/>
        <end position="299"/>
    </location>
</feature>
<dbReference type="RefSeq" id="WP_166172774.1">
    <property type="nucleotide sequence ID" value="NZ_CP045119.1"/>
</dbReference>
<evidence type="ECO:0000256" key="3">
    <source>
        <dbReference type="ARBA" id="ARBA00022898"/>
    </source>
</evidence>
<organism evidence="7 8">
    <name type="scientific">Rubrobacter tropicus</name>
    <dbReference type="NCBI Taxonomy" id="2653851"/>
    <lineage>
        <taxon>Bacteria</taxon>
        <taxon>Bacillati</taxon>
        <taxon>Actinomycetota</taxon>
        <taxon>Rubrobacteria</taxon>
        <taxon>Rubrobacterales</taxon>
        <taxon>Rubrobacteraceae</taxon>
        <taxon>Rubrobacter</taxon>
    </lineage>
</organism>
<dbReference type="GO" id="GO:0008836">
    <property type="term" value="F:diaminopimelate decarboxylase activity"/>
    <property type="evidence" value="ECO:0007669"/>
    <property type="project" value="TreeGrafter"/>
</dbReference>
<dbReference type="PANTHER" id="PTHR43727">
    <property type="entry name" value="DIAMINOPIMELATE DECARBOXYLASE"/>
    <property type="match status" value="1"/>
</dbReference>
<dbReference type="InterPro" id="IPR000183">
    <property type="entry name" value="Orn/DAP/Arg_de-COase"/>
</dbReference>
<keyword evidence="2" id="KW-0210">Decarboxylase</keyword>